<feature type="domain" description="AB hydrolase-1" evidence="4">
    <location>
        <begin position="118"/>
        <end position="362"/>
    </location>
</feature>
<evidence type="ECO:0000256" key="1">
    <source>
        <dbReference type="ARBA" id="ARBA00010884"/>
    </source>
</evidence>
<keyword evidence="6" id="KW-1185">Reference proteome</keyword>
<dbReference type="Proteomes" id="UP001153620">
    <property type="component" value="Chromosome 1"/>
</dbReference>
<organism evidence="5 6">
    <name type="scientific">Chironomus riparius</name>
    <dbReference type="NCBI Taxonomy" id="315576"/>
    <lineage>
        <taxon>Eukaryota</taxon>
        <taxon>Metazoa</taxon>
        <taxon>Ecdysozoa</taxon>
        <taxon>Arthropoda</taxon>
        <taxon>Hexapoda</taxon>
        <taxon>Insecta</taxon>
        <taxon>Pterygota</taxon>
        <taxon>Neoptera</taxon>
        <taxon>Endopterygota</taxon>
        <taxon>Diptera</taxon>
        <taxon>Nematocera</taxon>
        <taxon>Chironomoidea</taxon>
        <taxon>Chironomidae</taxon>
        <taxon>Chironominae</taxon>
        <taxon>Chironomus</taxon>
    </lineage>
</organism>
<keyword evidence="3" id="KW-0472">Membrane</keyword>
<dbReference type="OrthoDB" id="247542at2759"/>
<dbReference type="GO" id="GO:0051792">
    <property type="term" value="P:medium-chain fatty acid biosynthetic process"/>
    <property type="evidence" value="ECO:0007669"/>
    <property type="project" value="TreeGrafter"/>
</dbReference>
<dbReference type="InterPro" id="IPR012020">
    <property type="entry name" value="ABHD4"/>
</dbReference>
<evidence type="ECO:0000256" key="2">
    <source>
        <dbReference type="PIRSR" id="PIRSR005211-1"/>
    </source>
</evidence>
<evidence type="ECO:0000313" key="5">
    <source>
        <dbReference type="EMBL" id="CAG9799266.1"/>
    </source>
</evidence>
<name>A0A9N9WNW9_9DIPT</name>
<feature type="active site" description="Charge relay system" evidence="2">
    <location>
        <position position="356"/>
    </location>
</feature>
<dbReference type="GO" id="GO:0047372">
    <property type="term" value="F:monoacylglycerol lipase activity"/>
    <property type="evidence" value="ECO:0007669"/>
    <property type="project" value="TreeGrafter"/>
</dbReference>
<dbReference type="PIRSF" id="PIRSF005211">
    <property type="entry name" value="Ab_hydro_YheT"/>
    <property type="match status" value="1"/>
</dbReference>
<evidence type="ECO:0000313" key="6">
    <source>
        <dbReference type="Proteomes" id="UP001153620"/>
    </source>
</evidence>
<feature type="active site" description="Charge relay system" evidence="2">
    <location>
        <position position="327"/>
    </location>
</feature>
<dbReference type="AlphaFoldDB" id="A0A9N9WNW9"/>
<feature type="active site" description="Charge relay system" evidence="2">
    <location>
        <position position="198"/>
    </location>
</feature>
<gene>
    <name evidence="5" type="ORF">CHIRRI_LOCUS2235</name>
</gene>
<dbReference type="SUPFAM" id="SSF53474">
    <property type="entry name" value="alpha/beta-Hydrolases"/>
    <property type="match status" value="1"/>
</dbReference>
<dbReference type="GO" id="GO:0008126">
    <property type="term" value="F:acetylesterase activity"/>
    <property type="evidence" value="ECO:0007669"/>
    <property type="project" value="TreeGrafter"/>
</dbReference>
<reference evidence="5" key="2">
    <citation type="submission" date="2022-10" db="EMBL/GenBank/DDBJ databases">
        <authorList>
            <consortium name="ENA_rothamsted_submissions"/>
            <consortium name="culmorum"/>
            <person name="King R."/>
        </authorList>
    </citation>
    <scope>NUCLEOTIDE SEQUENCE</scope>
</reference>
<protein>
    <recommendedName>
        <fullName evidence="4">AB hydrolase-1 domain-containing protein</fullName>
    </recommendedName>
</protein>
<keyword evidence="3" id="KW-1133">Transmembrane helix</keyword>
<keyword evidence="3" id="KW-0812">Transmembrane</keyword>
<dbReference type="PANTHER" id="PTHR10794:SF63">
    <property type="entry name" value="ALPHA_BETA HYDROLASE 1, ISOFORM A"/>
    <property type="match status" value="1"/>
</dbReference>
<reference evidence="5" key="1">
    <citation type="submission" date="2022-01" db="EMBL/GenBank/DDBJ databases">
        <authorList>
            <person name="King R."/>
        </authorList>
    </citation>
    <scope>NUCLEOTIDE SEQUENCE</scope>
</reference>
<proteinExistence type="inferred from homology"/>
<accession>A0A9N9WNW9</accession>
<dbReference type="Pfam" id="PF00561">
    <property type="entry name" value="Abhydrolase_1"/>
    <property type="match status" value="1"/>
</dbReference>
<dbReference type="EMBL" id="OU895877">
    <property type="protein sequence ID" value="CAG9799266.1"/>
    <property type="molecule type" value="Genomic_DNA"/>
</dbReference>
<dbReference type="GO" id="GO:0051793">
    <property type="term" value="P:medium-chain fatty acid catabolic process"/>
    <property type="evidence" value="ECO:0007669"/>
    <property type="project" value="TreeGrafter"/>
</dbReference>
<sequence length="405" mass="46055">MFENLYYCIYSVTRYHACFIASVGYLTYYLVKAVKRPLLAIQSGPFQDYLLRKVGTIQAKYWPTFWCIESRAQTIFASFLRSKVLPNINYNREIFVLNDGGQVALDWLKTKCDNENTPTVIILPGLTGESQAEYIKCLVLAANENGLRCCVFNNRGLGGIDLLTPRLYCAANFEDLSEVLNHVNKKYPKSPKGVTGISMGGLILGNYLSHYAEEARKIITAAKIISVPWNIEKGTQSIERPFLNRWMCNHLCDALCKTVEKYDILFNGKDEWKEKVLKSRTIREFDDNFTSVHFGFQNVDHYYERATLHNKLHMIKVPTLCLSAADDPFQPFDAIPVNAAMESSHVAILITVRGGHIGFLDGFFPGHKNQYMARIFAEYFSAVLHDVDKEFISTVSKISDSIKDK</sequence>
<evidence type="ECO:0000256" key="3">
    <source>
        <dbReference type="SAM" id="Phobius"/>
    </source>
</evidence>
<dbReference type="InterPro" id="IPR050960">
    <property type="entry name" value="AB_hydrolase_4_sf"/>
</dbReference>
<comment type="similarity">
    <text evidence="1">Belongs to the AB hydrolase superfamily. AB hydrolase 4 family.</text>
</comment>
<evidence type="ECO:0000259" key="4">
    <source>
        <dbReference type="Pfam" id="PF00561"/>
    </source>
</evidence>
<feature type="transmembrane region" description="Helical" evidence="3">
    <location>
        <begin position="12"/>
        <end position="31"/>
    </location>
</feature>
<dbReference type="InterPro" id="IPR029058">
    <property type="entry name" value="AB_hydrolase_fold"/>
</dbReference>
<dbReference type="PANTHER" id="PTHR10794">
    <property type="entry name" value="ABHYDROLASE DOMAIN-CONTAINING PROTEIN"/>
    <property type="match status" value="1"/>
</dbReference>
<dbReference type="Gene3D" id="3.40.50.1820">
    <property type="entry name" value="alpha/beta hydrolase"/>
    <property type="match status" value="1"/>
</dbReference>
<dbReference type="InterPro" id="IPR000073">
    <property type="entry name" value="AB_hydrolase_1"/>
</dbReference>